<feature type="transmembrane region" description="Helical" evidence="1">
    <location>
        <begin position="51"/>
        <end position="71"/>
    </location>
</feature>
<organism evidence="3 4">
    <name type="scientific">Abeliophyllum distichum</name>
    <dbReference type="NCBI Taxonomy" id="126358"/>
    <lineage>
        <taxon>Eukaryota</taxon>
        <taxon>Viridiplantae</taxon>
        <taxon>Streptophyta</taxon>
        <taxon>Embryophyta</taxon>
        <taxon>Tracheophyta</taxon>
        <taxon>Spermatophyta</taxon>
        <taxon>Magnoliopsida</taxon>
        <taxon>eudicotyledons</taxon>
        <taxon>Gunneridae</taxon>
        <taxon>Pentapetalae</taxon>
        <taxon>asterids</taxon>
        <taxon>lamiids</taxon>
        <taxon>Lamiales</taxon>
        <taxon>Oleaceae</taxon>
        <taxon>Forsythieae</taxon>
        <taxon>Abeliophyllum</taxon>
    </lineage>
</organism>
<dbReference type="AlphaFoldDB" id="A0ABD1RRY5"/>
<name>A0ABD1RRY5_9LAMI</name>
<keyword evidence="2" id="KW-0732">Signal</keyword>
<protein>
    <submittedName>
        <fullName evidence="3">Uncharacterized protein</fullName>
    </submittedName>
</protein>
<keyword evidence="1" id="KW-0472">Membrane</keyword>
<evidence type="ECO:0000313" key="3">
    <source>
        <dbReference type="EMBL" id="KAL2490936.1"/>
    </source>
</evidence>
<reference evidence="4" key="1">
    <citation type="submission" date="2024-07" db="EMBL/GenBank/DDBJ databases">
        <title>Two chromosome-level genome assemblies of Korean endemic species Abeliophyllum distichum and Forsythia ovata (Oleaceae).</title>
        <authorList>
            <person name="Jang H."/>
        </authorList>
    </citation>
    <scope>NUCLEOTIDE SEQUENCE [LARGE SCALE GENOMIC DNA]</scope>
</reference>
<keyword evidence="1" id="KW-0812">Transmembrane</keyword>
<keyword evidence="4" id="KW-1185">Reference proteome</keyword>
<evidence type="ECO:0000256" key="2">
    <source>
        <dbReference type="SAM" id="SignalP"/>
    </source>
</evidence>
<dbReference type="Proteomes" id="UP001604336">
    <property type="component" value="Unassembled WGS sequence"/>
</dbReference>
<feature type="signal peptide" evidence="2">
    <location>
        <begin position="1"/>
        <end position="16"/>
    </location>
</feature>
<comment type="caution">
    <text evidence="3">The sequence shown here is derived from an EMBL/GenBank/DDBJ whole genome shotgun (WGS) entry which is preliminary data.</text>
</comment>
<feature type="chain" id="PRO_5044874241" evidence="2">
    <location>
        <begin position="17"/>
        <end position="128"/>
    </location>
</feature>
<proteinExistence type="predicted"/>
<gene>
    <name evidence="3" type="ORF">Adt_26564</name>
</gene>
<sequence length="128" mass="14248">MLRLDLLVSLLRLDLCLDLRLDLRLDPLLQKFGDLCSSSVNLKCKLPNHDLDLLVSLLLPPHAVMQLPAALWLDIPSPLENQNTNAMKEGVLAICTLCLNGVIPILTSIGKKKKRKKQHITLANIDIL</sequence>
<accession>A0ABD1RRY5</accession>
<feature type="transmembrane region" description="Helical" evidence="1">
    <location>
        <begin position="91"/>
        <end position="109"/>
    </location>
</feature>
<keyword evidence="1" id="KW-1133">Transmembrane helix</keyword>
<evidence type="ECO:0000313" key="4">
    <source>
        <dbReference type="Proteomes" id="UP001604336"/>
    </source>
</evidence>
<dbReference type="EMBL" id="JBFOLK010000008">
    <property type="protein sequence ID" value="KAL2490936.1"/>
    <property type="molecule type" value="Genomic_DNA"/>
</dbReference>
<evidence type="ECO:0000256" key="1">
    <source>
        <dbReference type="SAM" id="Phobius"/>
    </source>
</evidence>